<gene>
    <name evidence="1" type="ORF">Tco_0772046</name>
</gene>
<dbReference type="Proteomes" id="UP001151760">
    <property type="component" value="Unassembled WGS sequence"/>
</dbReference>
<reference evidence="1" key="1">
    <citation type="journal article" date="2022" name="Int. J. Mol. Sci.">
        <title>Draft Genome of Tanacetum Coccineum: Genomic Comparison of Closely Related Tanacetum-Family Plants.</title>
        <authorList>
            <person name="Yamashiro T."/>
            <person name="Shiraishi A."/>
            <person name="Nakayama K."/>
            <person name="Satake H."/>
        </authorList>
    </citation>
    <scope>NUCLEOTIDE SEQUENCE</scope>
</reference>
<protein>
    <submittedName>
        <fullName evidence="1">Uncharacterized protein</fullName>
    </submittedName>
</protein>
<dbReference type="EMBL" id="BQNB010011347">
    <property type="protein sequence ID" value="GJS89410.1"/>
    <property type="molecule type" value="Genomic_DNA"/>
</dbReference>
<proteinExistence type="predicted"/>
<evidence type="ECO:0000313" key="2">
    <source>
        <dbReference type="Proteomes" id="UP001151760"/>
    </source>
</evidence>
<accession>A0ABQ4ZK67</accession>
<name>A0ABQ4ZK67_9ASTR</name>
<evidence type="ECO:0000313" key="1">
    <source>
        <dbReference type="EMBL" id="GJS89410.1"/>
    </source>
</evidence>
<reference evidence="1" key="2">
    <citation type="submission" date="2022-01" db="EMBL/GenBank/DDBJ databases">
        <authorList>
            <person name="Yamashiro T."/>
            <person name="Shiraishi A."/>
            <person name="Satake H."/>
            <person name="Nakayama K."/>
        </authorList>
    </citation>
    <scope>NUCLEOTIDE SEQUENCE</scope>
</reference>
<sequence>MQRAMDCTTGGWLRKMSAEGAWNTIKELVQYEEEEWDDQIFSEKGSLDNGNANMEQILENMEYQVNSLMKYAISLLGISEKLLLGKPFVEVSNMTYDPSLGIVKFIIGIDEVAYQMAHKKEQF</sequence>
<organism evidence="1 2">
    <name type="scientific">Tanacetum coccineum</name>
    <dbReference type="NCBI Taxonomy" id="301880"/>
    <lineage>
        <taxon>Eukaryota</taxon>
        <taxon>Viridiplantae</taxon>
        <taxon>Streptophyta</taxon>
        <taxon>Embryophyta</taxon>
        <taxon>Tracheophyta</taxon>
        <taxon>Spermatophyta</taxon>
        <taxon>Magnoliopsida</taxon>
        <taxon>eudicotyledons</taxon>
        <taxon>Gunneridae</taxon>
        <taxon>Pentapetalae</taxon>
        <taxon>asterids</taxon>
        <taxon>campanulids</taxon>
        <taxon>Asterales</taxon>
        <taxon>Asteraceae</taxon>
        <taxon>Asteroideae</taxon>
        <taxon>Anthemideae</taxon>
        <taxon>Anthemidinae</taxon>
        <taxon>Tanacetum</taxon>
    </lineage>
</organism>
<keyword evidence="2" id="KW-1185">Reference proteome</keyword>
<comment type="caution">
    <text evidence="1">The sequence shown here is derived from an EMBL/GenBank/DDBJ whole genome shotgun (WGS) entry which is preliminary data.</text>
</comment>